<feature type="region of interest" description="Disordered" evidence="1">
    <location>
        <begin position="1"/>
        <end position="29"/>
    </location>
</feature>
<gene>
    <name evidence="3" type="ORF">VP01_2223g5</name>
</gene>
<evidence type="ECO:0000313" key="3">
    <source>
        <dbReference type="EMBL" id="KNZ57165.1"/>
    </source>
</evidence>
<dbReference type="STRING" id="27349.A0A0L6VAL3"/>
<dbReference type="GO" id="GO:0016538">
    <property type="term" value="F:cyclin-dependent protein serine/threonine kinase regulator activity"/>
    <property type="evidence" value="ECO:0007669"/>
    <property type="project" value="TreeGrafter"/>
</dbReference>
<dbReference type="Gene3D" id="1.10.472.10">
    <property type="entry name" value="Cyclin-like"/>
    <property type="match status" value="1"/>
</dbReference>
<dbReference type="Pfam" id="PF00134">
    <property type="entry name" value="Cyclin_N"/>
    <property type="match status" value="1"/>
</dbReference>
<feature type="compositionally biased region" description="Polar residues" evidence="1">
    <location>
        <begin position="1"/>
        <end position="12"/>
    </location>
</feature>
<organism evidence="3 4">
    <name type="scientific">Puccinia sorghi</name>
    <dbReference type="NCBI Taxonomy" id="27349"/>
    <lineage>
        <taxon>Eukaryota</taxon>
        <taxon>Fungi</taxon>
        <taxon>Dikarya</taxon>
        <taxon>Basidiomycota</taxon>
        <taxon>Pucciniomycotina</taxon>
        <taxon>Pucciniomycetes</taxon>
        <taxon>Pucciniales</taxon>
        <taxon>Pucciniaceae</taxon>
        <taxon>Puccinia</taxon>
    </lineage>
</organism>
<dbReference type="Proteomes" id="UP000037035">
    <property type="component" value="Unassembled WGS sequence"/>
</dbReference>
<dbReference type="EMBL" id="LAVV01007085">
    <property type="protein sequence ID" value="KNZ57165.1"/>
    <property type="molecule type" value="Genomic_DNA"/>
</dbReference>
<dbReference type="VEuPathDB" id="FungiDB:VP01_2223g5"/>
<dbReference type="OrthoDB" id="10250320at2759"/>
<reference evidence="3 4" key="1">
    <citation type="submission" date="2015-08" db="EMBL/GenBank/DDBJ databases">
        <title>Next Generation Sequencing and Analysis of the Genome of Puccinia sorghi L Schw, the Causal Agent of Maize Common Rust.</title>
        <authorList>
            <person name="Rochi L."/>
            <person name="Burguener G."/>
            <person name="Darino M."/>
            <person name="Turjanski A."/>
            <person name="Kreff E."/>
            <person name="Dieguez M.J."/>
            <person name="Sacco F."/>
        </authorList>
    </citation>
    <scope>NUCLEOTIDE SEQUENCE [LARGE SCALE GENOMIC DNA]</scope>
    <source>
        <strain evidence="3 4">RO10H11247</strain>
    </source>
</reference>
<dbReference type="GO" id="GO:0019901">
    <property type="term" value="F:protein kinase binding"/>
    <property type="evidence" value="ECO:0007669"/>
    <property type="project" value="InterPro"/>
</dbReference>
<accession>A0A0L6VAL3</accession>
<name>A0A0L6VAL3_9BASI</name>
<feature type="domain" description="Cyclin N-terminal" evidence="2">
    <location>
        <begin position="115"/>
        <end position="217"/>
    </location>
</feature>
<dbReference type="CDD" id="cd20557">
    <property type="entry name" value="CYCLIN_ScPCL1-like"/>
    <property type="match status" value="1"/>
</dbReference>
<dbReference type="InterPro" id="IPR036915">
    <property type="entry name" value="Cyclin-like_sf"/>
</dbReference>
<evidence type="ECO:0000313" key="4">
    <source>
        <dbReference type="Proteomes" id="UP000037035"/>
    </source>
</evidence>
<dbReference type="InterPro" id="IPR013922">
    <property type="entry name" value="Cyclin_PHO80-like"/>
</dbReference>
<comment type="caution">
    <text evidence="3">The sequence shown here is derived from an EMBL/GenBank/DDBJ whole genome shotgun (WGS) entry which is preliminary data.</text>
</comment>
<feature type="region of interest" description="Disordered" evidence="1">
    <location>
        <begin position="258"/>
        <end position="287"/>
    </location>
</feature>
<proteinExistence type="predicted"/>
<dbReference type="SUPFAM" id="SSF47954">
    <property type="entry name" value="Cyclin-like"/>
    <property type="match status" value="1"/>
</dbReference>
<dbReference type="AlphaFoldDB" id="A0A0L6VAL3"/>
<evidence type="ECO:0000259" key="2">
    <source>
        <dbReference type="Pfam" id="PF00134"/>
    </source>
</evidence>
<dbReference type="PANTHER" id="PTHR15615:SF10">
    <property type="entry name" value="PHO85 CYCLIN-2-RELATED"/>
    <property type="match status" value="1"/>
</dbReference>
<dbReference type="InterPro" id="IPR006671">
    <property type="entry name" value="Cyclin_N"/>
</dbReference>
<dbReference type="GO" id="GO:0000307">
    <property type="term" value="C:cyclin-dependent protein kinase holoenzyme complex"/>
    <property type="evidence" value="ECO:0007669"/>
    <property type="project" value="TreeGrafter"/>
</dbReference>
<keyword evidence="4" id="KW-1185">Reference proteome</keyword>
<dbReference type="GO" id="GO:0005634">
    <property type="term" value="C:nucleus"/>
    <property type="evidence" value="ECO:0007669"/>
    <property type="project" value="TreeGrafter"/>
</dbReference>
<evidence type="ECO:0000256" key="1">
    <source>
        <dbReference type="SAM" id="MobiDB-lite"/>
    </source>
</evidence>
<feature type="compositionally biased region" description="Polar residues" evidence="1">
    <location>
        <begin position="258"/>
        <end position="278"/>
    </location>
</feature>
<protein>
    <recommendedName>
        <fullName evidence="2">Cyclin N-terminal domain-containing protein</fullName>
    </recommendedName>
</protein>
<feature type="region of interest" description="Disordered" evidence="1">
    <location>
        <begin position="369"/>
        <end position="393"/>
    </location>
</feature>
<dbReference type="PANTHER" id="PTHR15615">
    <property type="match status" value="1"/>
</dbReference>
<sequence>MDATNIAHNKATSMLPPLAQPASSTWTYPPLTRRHPASLIAKSLHHPGLLALVRQRVNRDMISHIAQVAVSVIQCQPETPLSPPATPIRLETIERDQTHPTTPRTDVGFPRKEAESTLPSLEAFIQIVVEKSNVQVPTLLCTIVYLERLRSKLPKIAKGLNCTRHRVFLAALIVAAKYLNDSCPKNKHWCSHASIFADVEVNLMERQLLFLLDFDLRMDEETILTAFAPFLPHASPRPIPAHLSQKALSPTAYRAPVSQSFLNTPPPNSHTTPRNNLTKYRDSHHGALLTPSPSPIRRLMAYGNGLADKTIQRIGGVQRAAKISPASSAISSNTSSVDSTSAEEELQFQLSLSDHTVFRSLRAPVPNKMKLERSPFSGYHPPTRRTGVISHYQ</sequence>